<organism evidence="2 3">
    <name type="scientific">Seiridium cardinale</name>
    <dbReference type="NCBI Taxonomy" id="138064"/>
    <lineage>
        <taxon>Eukaryota</taxon>
        <taxon>Fungi</taxon>
        <taxon>Dikarya</taxon>
        <taxon>Ascomycota</taxon>
        <taxon>Pezizomycotina</taxon>
        <taxon>Sordariomycetes</taxon>
        <taxon>Xylariomycetidae</taxon>
        <taxon>Amphisphaeriales</taxon>
        <taxon>Sporocadaceae</taxon>
        <taxon>Seiridium</taxon>
    </lineage>
</organism>
<protein>
    <submittedName>
        <fullName evidence="2">Uncharacterized protein</fullName>
    </submittedName>
</protein>
<keyword evidence="1" id="KW-0472">Membrane</keyword>
<feature type="transmembrane region" description="Helical" evidence="1">
    <location>
        <begin position="146"/>
        <end position="167"/>
    </location>
</feature>
<evidence type="ECO:0000256" key="1">
    <source>
        <dbReference type="SAM" id="Phobius"/>
    </source>
</evidence>
<keyword evidence="3" id="KW-1185">Reference proteome</keyword>
<gene>
    <name evidence="2" type="ORF">SCAR479_09957</name>
</gene>
<keyword evidence="1" id="KW-1133">Transmembrane helix</keyword>
<comment type="caution">
    <text evidence="2">The sequence shown here is derived from an EMBL/GenBank/DDBJ whole genome shotgun (WGS) entry which is preliminary data.</text>
</comment>
<sequence length="174" mass="19425">MLRKEVVVFIIYACYDANFVNKLLQACSCSDEYSETSTIEKQCLISLHNSKPVMLDWTLTLPIDYGTILLSFLAFLLTIAGTSAWSFLASLLHSMLARRHAGVDVIGLQHQLIFRNSAGALSTVLDLVKVQFAWTKVKARGSWGKTMLLAIVSLITWGLGFLCRWINPYCESGE</sequence>
<name>A0ABR2XIB6_9PEZI</name>
<dbReference type="EMBL" id="JARVKM010000051">
    <property type="protein sequence ID" value="KAK9773424.1"/>
    <property type="molecule type" value="Genomic_DNA"/>
</dbReference>
<accession>A0ABR2XIB6</accession>
<evidence type="ECO:0000313" key="2">
    <source>
        <dbReference type="EMBL" id="KAK9773424.1"/>
    </source>
</evidence>
<reference evidence="2 3" key="1">
    <citation type="submission" date="2024-02" db="EMBL/GenBank/DDBJ databases">
        <title>First draft genome assembly of two strains of Seiridium cardinale.</title>
        <authorList>
            <person name="Emiliani G."/>
            <person name="Scali E."/>
        </authorList>
    </citation>
    <scope>NUCLEOTIDE SEQUENCE [LARGE SCALE GENOMIC DNA]</scope>
    <source>
        <strain evidence="2 3">BM-138-000479</strain>
    </source>
</reference>
<feature type="transmembrane region" description="Helical" evidence="1">
    <location>
        <begin position="68"/>
        <end position="92"/>
    </location>
</feature>
<proteinExistence type="predicted"/>
<keyword evidence="1" id="KW-0812">Transmembrane</keyword>
<evidence type="ECO:0000313" key="3">
    <source>
        <dbReference type="Proteomes" id="UP001465668"/>
    </source>
</evidence>
<dbReference type="Proteomes" id="UP001465668">
    <property type="component" value="Unassembled WGS sequence"/>
</dbReference>